<feature type="transmembrane region" description="Helical" evidence="2">
    <location>
        <begin position="145"/>
        <end position="172"/>
    </location>
</feature>
<keyword evidence="2" id="KW-0812">Transmembrane</keyword>
<protein>
    <submittedName>
        <fullName evidence="4">MFS family permease</fullName>
    </submittedName>
</protein>
<reference evidence="4 5" key="1">
    <citation type="submission" date="2021-03" db="EMBL/GenBank/DDBJ databases">
        <title>Sequencing the genomes of 1000 actinobacteria strains.</title>
        <authorList>
            <person name="Klenk H.-P."/>
        </authorList>
    </citation>
    <scope>NUCLEOTIDE SEQUENCE [LARGE SCALE GENOMIC DNA]</scope>
    <source>
        <strain evidence="4 5">DSM 24221</strain>
    </source>
</reference>
<evidence type="ECO:0000256" key="2">
    <source>
        <dbReference type="SAM" id="Phobius"/>
    </source>
</evidence>
<feature type="transmembrane region" description="Helical" evidence="2">
    <location>
        <begin position="284"/>
        <end position="317"/>
    </location>
</feature>
<accession>A0ABS4ZJX3</accession>
<evidence type="ECO:0000313" key="5">
    <source>
        <dbReference type="Proteomes" id="UP001519362"/>
    </source>
</evidence>
<evidence type="ECO:0000259" key="3">
    <source>
        <dbReference type="Pfam" id="PF25231"/>
    </source>
</evidence>
<comment type="caution">
    <text evidence="4">The sequence shown here is derived from an EMBL/GenBank/DDBJ whole genome shotgun (WGS) entry which is preliminary data.</text>
</comment>
<evidence type="ECO:0000256" key="1">
    <source>
        <dbReference type="SAM" id="MobiDB-lite"/>
    </source>
</evidence>
<feature type="transmembrane region" description="Helical" evidence="2">
    <location>
        <begin position="43"/>
        <end position="71"/>
    </location>
</feature>
<feature type="transmembrane region" description="Helical" evidence="2">
    <location>
        <begin position="178"/>
        <end position="200"/>
    </location>
</feature>
<dbReference type="InterPro" id="IPR057169">
    <property type="entry name" value="DUF7847"/>
</dbReference>
<feature type="compositionally biased region" description="Pro residues" evidence="1">
    <location>
        <begin position="361"/>
        <end position="393"/>
    </location>
</feature>
<dbReference type="RefSeq" id="WP_165133582.1">
    <property type="nucleotide sequence ID" value="NZ_CP049253.1"/>
</dbReference>
<proteinExistence type="predicted"/>
<keyword evidence="2" id="KW-0472">Membrane</keyword>
<dbReference type="Pfam" id="PF25231">
    <property type="entry name" value="DUF7847"/>
    <property type="match status" value="1"/>
</dbReference>
<evidence type="ECO:0000313" key="4">
    <source>
        <dbReference type="EMBL" id="MBP2437594.1"/>
    </source>
</evidence>
<dbReference type="EMBL" id="JAGIOL010000001">
    <property type="protein sequence ID" value="MBP2437594.1"/>
    <property type="molecule type" value="Genomic_DNA"/>
</dbReference>
<feature type="transmembrane region" description="Helical" evidence="2">
    <location>
        <begin position="91"/>
        <end position="124"/>
    </location>
</feature>
<organism evidence="4 5">
    <name type="scientific">Microbacterium amylolyticum</name>
    <dbReference type="NCBI Taxonomy" id="936337"/>
    <lineage>
        <taxon>Bacteria</taxon>
        <taxon>Bacillati</taxon>
        <taxon>Actinomycetota</taxon>
        <taxon>Actinomycetes</taxon>
        <taxon>Micrococcales</taxon>
        <taxon>Microbacteriaceae</taxon>
        <taxon>Microbacterium</taxon>
    </lineage>
</organism>
<keyword evidence="2" id="KW-1133">Transmembrane helix</keyword>
<name>A0ABS4ZJX3_9MICO</name>
<feature type="transmembrane region" description="Helical" evidence="2">
    <location>
        <begin position="233"/>
        <end position="264"/>
    </location>
</feature>
<keyword evidence="5" id="KW-1185">Reference proteome</keyword>
<sequence>MTDSINSGWAPLPRQGLIPLYPLSFGQILGRAFAVLKGNPKVLLGFVVGVQTLAMTILTVVIGAVTFATLSRVDTVDPNSPEFDTLMAGSIGLIIIVSIVLGFLVTAVTVLAQGVVVAETGMAALAEKSSLRQLWRRVGPAFWPLIGYTLLLGLAQTIAIGILVVPIVLTAIMGTPGAIAAAALFMIVAALGGLVLPAWLGTKLYLVPAAIVLEGAGPIRGIVRSWKLTRGRFWSTFGVLIILALIANVAAMLVSFAVILPLSFLPAVLFPFGDPAAIDDTGFAVTALIFSVIPSIISFAFTAVLMIVIASGGALCYLDARMRDEGIDLRMQRYVERTHQGLDADDPYTFDPDARPSPYAHTPPPQQQQQPYPPATATPPPSYAPPTAPPAPPSGTSGAVPPWQQPPSAPPV</sequence>
<feature type="domain" description="DUF7847" evidence="3">
    <location>
        <begin position="25"/>
        <end position="300"/>
    </location>
</feature>
<gene>
    <name evidence="4" type="ORF">JOF34_002180</name>
</gene>
<dbReference type="Proteomes" id="UP001519362">
    <property type="component" value="Unassembled WGS sequence"/>
</dbReference>
<feature type="transmembrane region" description="Helical" evidence="2">
    <location>
        <begin position="20"/>
        <end position="36"/>
    </location>
</feature>
<feature type="compositionally biased region" description="Pro residues" evidence="1">
    <location>
        <begin position="403"/>
        <end position="412"/>
    </location>
</feature>
<feature type="region of interest" description="Disordered" evidence="1">
    <location>
        <begin position="341"/>
        <end position="412"/>
    </location>
</feature>